<feature type="compositionally biased region" description="Polar residues" evidence="1">
    <location>
        <begin position="39"/>
        <end position="48"/>
    </location>
</feature>
<dbReference type="EMBL" id="JAUJYO010000001">
    <property type="protein sequence ID" value="KAK1326652.1"/>
    <property type="molecule type" value="Genomic_DNA"/>
</dbReference>
<gene>
    <name evidence="2" type="ORF">QJS10_CPA01g01053</name>
</gene>
<comment type="caution">
    <text evidence="2">The sequence shown here is derived from an EMBL/GenBank/DDBJ whole genome shotgun (WGS) entry which is preliminary data.</text>
</comment>
<reference evidence="2" key="2">
    <citation type="submission" date="2023-06" db="EMBL/GenBank/DDBJ databases">
        <authorList>
            <person name="Ma L."/>
            <person name="Liu K.-W."/>
            <person name="Li Z."/>
            <person name="Hsiao Y.-Y."/>
            <person name="Qi Y."/>
            <person name="Fu T."/>
            <person name="Tang G."/>
            <person name="Zhang D."/>
            <person name="Sun W.-H."/>
            <person name="Liu D.-K."/>
            <person name="Li Y."/>
            <person name="Chen G.-Z."/>
            <person name="Liu X.-D."/>
            <person name="Liao X.-Y."/>
            <person name="Jiang Y.-T."/>
            <person name="Yu X."/>
            <person name="Hao Y."/>
            <person name="Huang J."/>
            <person name="Zhao X.-W."/>
            <person name="Ke S."/>
            <person name="Chen Y.-Y."/>
            <person name="Wu W.-L."/>
            <person name="Hsu J.-L."/>
            <person name="Lin Y.-F."/>
            <person name="Huang M.-D."/>
            <person name="Li C.-Y."/>
            <person name="Huang L."/>
            <person name="Wang Z.-W."/>
            <person name="Zhao X."/>
            <person name="Zhong W.-Y."/>
            <person name="Peng D.-H."/>
            <person name="Ahmad S."/>
            <person name="Lan S."/>
            <person name="Zhang J.-S."/>
            <person name="Tsai W.-C."/>
            <person name="Van De Peer Y."/>
            <person name="Liu Z.-J."/>
        </authorList>
    </citation>
    <scope>NUCLEOTIDE SEQUENCE</scope>
    <source>
        <strain evidence="2">CP</strain>
        <tissue evidence="2">Leaves</tissue>
    </source>
</reference>
<keyword evidence="3" id="KW-1185">Reference proteome</keyword>
<dbReference type="PANTHER" id="PTHR35318:SF2">
    <property type="entry name" value="OS08G0138900 PROTEIN"/>
    <property type="match status" value="1"/>
</dbReference>
<reference evidence="2" key="1">
    <citation type="journal article" date="2023" name="Nat. Commun.">
        <title>Diploid and tetraploid genomes of Acorus and the evolution of monocots.</title>
        <authorList>
            <person name="Ma L."/>
            <person name="Liu K.W."/>
            <person name="Li Z."/>
            <person name="Hsiao Y.Y."/>
            <person name="Qi Y."/>
            <person name="Fu T."/>
            <person name="Tang G.D."/>
            <person name="Zhang D."/>
            <person name="Sun W.H."/>
            <person name="Liu D.K."/>
            <person name="Li Y."/>
            <person name="Chen G.Z."/>
            <person name="Liu X.D."/>
            <person name="Liao X.Y."/>
            <person name="Jiang Y.T."/>
            <person name="Yu X."/>
            <person name="Hao Y."/>
            <person name="Huang J."/>
            <person name="Zhao X.W."/>
            <person name="Ke S."/>
            <person name="Chen Y.Y."/>
            <person name="Wu W.L."/>
            <person name="Hsu J.L."/>
            <person name="Lin Y.F."/>
            <person name="Huang M.D."/>
            <person name="Li C.Y."/>
            <person name="Huang L."/>
            <person name="Wang Z.W."/>
            <person name="Zhao X."/>
            <person name="Zhong W.Y."/>
            <person name="Peng D.H."/>
            <person name="Ahmad S."/>
            <person name="Lan S."/>
            <person name="Zhang J.S."/>
            <person name="Tsai W.C."/>
            <person name="Van de Peer Y."/>
            <person name="Liu Z.J."/>
        </authorList>
    </citation>
    <scope>NUCLEOTIDE SEQUENCE</scope>
    <source>
        <strain evidence="2">CP</strain>
    </source>
</reference>
<dbReference type="PANTHER" id="PTHR35318">
    <property type="entry name" value="BNAA10G08410D PROTEIN"/>
    <property type="match status" value="1"/>
</dbReference>
<feature type="compositionally biased region" description="Low complexity" evidence="1">
    <location>
        <begin position="67"/>
        <end position="76"/>
    </location>
</feature>
<sequence>MKLYKFVPCGRLRSSEAAEKDDDGAGAGTAKAAAERLTRASSFPQRRTPSAHWRPKLGAISEDGVLGSASASASATTGGGAAAGGSRAKRSTEGRCGRTARIRPRKQKDNLRYVGIALPAFTPTAFMF</sequence>
<dbReference type="AlphaFoldDB" id="A0AAV9FLR9"/>
<feature type="region of interest" description="Disordered" evidence="1">
    <location>
        <begin position="15"/>
        <end position="104"/>
    </location>
</feature>
<evidence type="ECO:0000313" key="2">
    <source>
        <dbReference type="EMBL" id="KAK1326652.1"/>
    </source>
</evidence>
<accession>A0AAV9FLR9</accession>
<protein>
    <submittedName>
        <fullName evidence="2">Uncharacterized protein</fullName>
    </submittedName>
</protein>
<name>A0AAV9FLR9_ACOCL</name>
<dbReference type="Proteomes" id="UP001180020">
    <property type="component" value="Unassembled WGS sequence"/>
</dbReference>
<evidence type="ECO:0000313" key="3">
    <source>
        <dbReference type="Proteomes" id="UP001180020"/>
    </source>
</evidence>
<proteinExistence type="predicted"/>
<organism evidence="2 3">
    <name type="scientific">Acorus calamus</name>
    <name type="common">Sweet flag</name>
    <dbReference type="NCBI Taxonomy" id="4465"/>
    <lineage>
        <taxon>Eukaryota</taxon>
        <taxon>Viridiplantae</taxon>
        <taxon>Streptophyta</taxon>
        <taxon>Embryophyta</taxon>
        <taxon>Tracheophyta</taxon>
        <taxon>Spermatophyta</taxon>
        <taxon>Magnoliopsida</taxon>
        <taxon>Liliopsida</taxon>
        <taxon>Acoraceae</taxon>
        <taxon>Acorus</taxon>
    </lineage>
</organism>
<evidence type="ECO:0000256" key="1">
    <source>
        <dbReference type="SAM" id="MobiDB-lite"/>
    </source>
</evidence>